<dbReference type="GO" id="GO:0047606">
    <property type="term" value="F:(S)-hydroxynitrile lyase activity"/>
    <property type="evidence" value="ECO:0007669"/>
    <property type="project" value="UniProtKB-EC"/>
</dbReference>
<accession>A0AAW0LMB1</accession>
<comment type="catalytic activity">
    <reaction evidence="10">
        <text>3-formylthiophene + hydrogen cyanide = (2S)-2-hydroxy-2-(thiophen-3-yl)acetonitrile</text>
        <dbReference type="Rhea" id="RHEA:77459"/>
        <dbReference type="ChEBI" id="CHEBI:18407"/>
        <dbReference type="ChEBI" id="CHEBI:87611"/>
        <dbReference type="ChEBI" id="CHEBI:197333"/>
    </reaction>
</comment>
<comment type="catalytic activity">
    <reaction evidence="1">
        <text>4-methoxybenzaldehyde + hydrogen cyanide = (2S)-2-hydroxy-2-(4-methoxyphenyl)acetonitrile</text>
        <dbReference type="Rhea" id="RHEA:77447"/>
        <dbReference type="ChEBI" id="CHEBI:18407"/>
        <dbReference type="ChEBI" id="CHEBI:28235"/>
        <dbReference type="ChEBI" id="CHEBI:197328"/>
    </reaction>
</comment>
<evidence type="ECO:0000256" key="16">
    <source>
        <dbReference type="ARBA" id="ARBA00069221"/>
    </source>
</evidence>
<evidence type="ECO:0000256" key="19">
    <source>
        <dbReference type="ARBA" id="ARBA00079794"/>
    </source>
</evidence>
<evidence type="ECO:0000256" key="10">
    <source>
        <dbReference type="ARBA" id="ARBA00052511"/>
    </source>
</evidence>
<dbReference type="PANTHER" id="PTHR10992">
    <property type="entry name" value="METHYLESTERASE FAMILY MEMBER"/>
    <property type="match status" value="1"/>
</dbReference>
<comment type="catalytic activity">
    <reaction evidence="3">
        <text>2-hydroxy-2-methylpropanenitrile = acetone + hydrogen cyanide</text>
        <dbReference type="Rhea" id="RHEA:11932"/>
        <dbReference type="ChEBI" id="CHEBI:15347"/>
        <dbReference type="ChEBI" id="CHEBI:15348"/>
        <dbReference type="ChEBI" id="CHEBI:18407"/>
    </reaction>
    <physiologicalReaction direction="left-to-right" evidence="3">
        <dbReference type="Rhea" id="RHEA:11933"/>
    </physiologicalReaction>
</comment>
<dbReference type="InterPro" id="IPR045889">
    <property type="entry name" value="MES/HNL"/>
</dbReference>
<evidence type="ECO:0000256" key="20">
    <source>
        <dbReference type="SAM" id="Phobius"/>
    </source>
</evidence>
<dbReference type="GO" id="GO:0009694">
    <property type="term" value="P:jasmonic acid metabolic process"/>
    <property type="evidence" value="ECO:0007669"/>
    <property type="project" value="TreeGrafter"/>
</dbReference>
<dbReference type="Gene3D" id="3.40.50.1820">
    <property type="entry name" value="alpha/beta hydrolase"/>
    <property type="match status" value="2"/>
</dbReference>
<dbReference type="AlphaFoldDB" id="A0AAW0LMB1"/>
<dbReference type="GO" id="GO:0080031">
    <property type="term" value="F:methyl salicylate esterase activity"/>
    <property type="evidence" value="ECO:0007669"/>
    <property type="project" value="TreeGrafter"/>
</dbReference>
<comment type="catalytic activity">
    <reaction evidence="12">
        <text>cyclohexanecarbaldehyde + hydrogen cyanide = (2S)-2-cyclohexyl-2-hydroxyacetonitrile</text>
        <dbReference type="Rhea" id="RHEA:77423"/>
        <dbReference type="ChEBI" id="CHEBI:18407"/>
        <dbReference type="ChEBI" id="CHEBI:197359"/>
        <dbReference type="ChEBI" id="CHEBI:197360"/>
    </reaction>
</comment>
<comment type="caution">
    <text evidence="22">The sequence shown here is derived from an EMBL/GenBank/DDBJ whole genome shotgun (WGS) entry which is preliminary data.</text>
</comment>
<dbReference type="PANTHER" id="PTHR10992:SF1002">
    <property type="entry name" value="SALICYLIC ACID-BINDING PROTEIN 2-LIKE"/>
    <property type="match status" value="1"/>
</dbReference>
<evidence type="ECO:0000256" key="18">
    <source>
        <dbReference type="ARBA" id="ARBA00078291"/>
    </source>
</evidence>
<comment type="catalytic activity">
    <reaction evidence="8">
        <text>acrolein + hydrogen cyanide = (2S)-2-hydroxybut-3-enenitrile</text>
        <dbReference type="Rhea" id="RHEA:77411"/>
        <dbReference type="ChEBI" id="CHEBI:15368"/>
        <dbReference type="ChEBI" id="CHEBI:18407"/>
        <dbReference type="ChEBI" id="CHEBI:197356"/>
    </reaction>
</comment>
<comment type="catalytic activity">
    <reaction evidence="9">
        <text>2-methylpropanal + hydrogen cyanide = (2S)-2-hydroxy-3-methylbutanenitrile</text>
        <dbReference type="Rhea" id="RHEA:77403"/>
        <dbReference type="ChEBI" id="CHEBI:18407"/>
        <dbReference type="ChEBI" id="CHEBI:48943"/>
        <dbReference type="ChEBI" id="CHEBI:197354"/>
    </reaction>
</comment>
<evidence type="ECO:0000256" key="7">
    <source>
        <dbReference type="ARBA" id="ARBA00051735"/>
    </source>
</evidence>
<reference evidence="22 23" key="1">
    <citation type="journal article" date="2018" name="Sci. Data">
        <title>The draft genome sequence of cork oak.</title>
        <authorList>
            <person name="Ramos A.M."/>
            <person name="Usie A."/>
            <person name="Barbosa P."/>
            <person name="Barros P.M."/>
            <person name="Capote T."/>
            <person name="Chaves I."/>
            <person name="Simoes F."/>
            <person name="Abreu I."/>
            <person name="Carrasquinho I."/>
            <person name="Faro C."/>
            <person name="Guimaraes J.B."/>
            <person name="Mendonca D."/>
            <person name="Nobrega F."/>
            <person name="Rodrigues L."/>
            <person name="Saibo N.J.M."/>
            <person name="Varela M.C."/>
            <person name="Egas C."/>
            <person name="Matos J."/>
            <person name="Miguel C.M."/>
            <person name="Oliveira M.M."/>
            <person name="Ricardo C.P."/>
            <person name="Goncalves S."/>
        </authorList>
    </citation>
    <scope>NUCLEOTIDE SEQUENCE [LARGE SCALE GENOMIC DNA]</scope>
    <source>
        <strain evidence="23">cv. HL8</strain>
    </source>
</reference>
<dbReference type="FunFam" id="3.40.50.1820:FF:000051">
    <property type="entry name" value="(S)-hydroxynitrile lyase"/>
    <property type="match status" value="1"/>
</dbReference>
<gene>
    <name evidence="22" type="primary">PNAE_0</name>
    <name evidence="22" type="ORF">CFP56_041484</name>
</gene>
<dbReference type="EMBL" id="PKMF04000085">
    <property type="protein sequence ID" value="KAK7851623.1"/>
    <property type="molecule type" value="Genomic_DNA"/>
</dbReference>
<feature type="domain" description="AB hydrolase-1" evidence="21">
    <location>
        <begin position="37"/>
        <end position="268"/>
    </location>
</feature>
<keyword evidence="20" id="KW-1133">Transmembrane helix</keyword>
<evidence type="ECO:0000256" key="11">
    <source>
        <dbReference type="ARBA" id="ARBA00052600"/>
    </source>
</evidence>
<proteinExistence type="inferred from homology"/>
<protein>
    <recommendedName>
        <fullName evidence="16">(S)-hydroxynitrile lyase</fullName>
        <ecNumber evidence="15">4.1.2.47</ecNumber>
    </recommendedName>
    <alternativeName>
        <fullName evidence="17">2-hydroxy-2-methylpropanenitrile lyase</fullName>
    </alternativeName>
    <alternativeName>
        <fullName evidence="18">Acetone cyanohydrin lyase</fullName>
    </alternativeName>
    <alternativeName>
        <fullName evidence="19">Hydroxynitrile lyase</fullName>
    </alternativeName>
</protein>
<evidence type="ECO:0000256" key="6">
    <source>
        <dbReference type="ARBA" id="ARBA00051647"/>
    </source>
</evidence>
<dbReference type="Proteomes" id="UP000237347">
    <property type="component" value="Unassembled WGS sequence"/>
</dbReference>
<evidence type="ECO:0000256" key="8">
    <source>
        <dbReference type="ARBA" id="ARBA00051977"/>
    </source>
</evidence>
<evidence type="ECO:0000256" key="15">
    <source>
        <dbReference type="ARBA" id="ARBA00066572"/>
    </source>
</evidence>
<comment type="catalytic activity">
    <reaction evidence="6">
        <text>butan-2-one + hydrogen cyanide = 2-hydroxy-2-methylbutanenitrile</text>
        <dbReference type="Rhea" id="RHEA:77467"/>
        <dbReference type="ChEBI" id="CHEBI:18407"/>
        <dbReference type="ChEBI" id="CHEBI:28398"/>
        <dbReference type="ChEBI" id="CHEBI:60954"/>
    </reaction>
    <physiologicalReaction direction="right-to-left" evidence="6">
        <dbReference type="Rhea" id="RHEA:77469"/>
    </physiologicalReaction>
</comment>
<evidence type="ECO:0000313" key="23">
    <source>
        <dbReference type="Proteomes" id="UP000237347"/>
    </source>
</evidence>
<name>A0AAW0LMB1_QUESU</name>
<comment type="catalytic activity">
    <reaction evidence="7">
        <text>a disubstituted aliphatic (S)-hydroxynitrile = a ketone + hydrogen cyanide</text>
        <dbReference type="Rhea" id="RHEA:56592"/>
        <dbReference type="ChEBI" id="CHEBI:17087"/>
        <dbReference type="ChEBI" id="CHEBI:18407"/>
        <dbReference type="ChEBI" id="CHEBI:140597"/>
        <dbReference type="EC" id="4.1.2.47"/>
    </reaction>
</comment>
<evidence type="ECO:0000256" key="4">
    <source>
        <dbReference type="ARBA" id="ARBA00050358"/>
    </source>
</evidence>
<organism evidence="22 23">
    <name type="scientific">Quercus suber</name>
    <name type="common">Cork oak</name>
    <dbReference type="NCBI Taxonomy" id="58331"/>
    <lineage>
        <taxon>Eukaryota</taxon>
        <taxon>Viridiplantae</taxon>
        <taxon>Streptophyta</taxon>
        <taxon>Embryophyta</taxon>
        <taxon>Tracheophyta</taxon>
        <taxon>Spermatophyta</taxon>
        <taxon>Magnoliopsida</taxon>
        <taxon>eudicotyledons</taxon>
        <taxon>Gunneridae</taxon>
        <taxon>Pentapetalae</taxon>
        <taxon>rosids</taxon>
        <taxon>fabids</taxon>
        <taxon>Fagales</taxon>
        <taxon>Fagaceae</taxon>
        <taxon>Quercus</taxon>
    </lineage>
</organism>
<keyword evidence="20" id="KW-0812">Transmembrane</keyword>
<feature type="transmembrane region" description="Helical" evidence="20">
    <location>
        <begin position="7"/>
        <end position="23"/>
    </location>
</feature>
<evidence type="ECO:0000256" key="12">
    <source>
        <dbReference type="ARBA" id="ARBA00052609"/>
    </source>
</evidence>
<dbReference type="GO" id="GO:0080032">
    <property type="term" value="F:methyl jasmonate esterase activity"/>
    <property type="evidence" value="ECO:0007669"/>
    <property type="project" value="TreeGrafter"/>
</dbReference>
<dbReference type="GO" id="GO:0080030">
    <property type="term" value="F:methyl indole-3-acetate esterase activity"/>
    <property type="evidence" value="ECO:0007669"/>
    <property type="project" value="TreeGrafter"/>
</dbReference>
<dbReference type="Pfam" id="PF12697">
    <property type="entry name" value="Abhydrolase_6"/>
    <property type="match status" value="1"/>
</dbReference>
<evidence type="ECO:0000256" key="13">
    <source>
        <dbReference type="ARBA" id="ARBA00052826"/>
    </source>
</evidence>
<dbReference type="GO" id="GO:0009696">
    <property type="term" value="P:salicylic acid metabolic process"/>
    <property type="evidence" value="ECO:0007669"/>
    <property type="project" value="TreeGrafter"/>
</dbReference>
<dbReference type="InterPro" id="IPR029058">
    <property type="entry name" value="AB_hydrolase_fold"/>
</dbReference>
<evidence type="ECO:0000259" key="21">
    <source>
        <dbReference type="Pfam" id="PF12697"/>
    </source>
</evidence>
<comment type="catalytic activity">
    <reaction evidence="2">
        <text>a monosubstituted aliphatic (S)-hydroxynitrile = an aldehyde + hydrogen cyanide</text>
        <dbReference type="Rhea" id="RHEA:56588"/>
        <dbReference type="ChEBI" id="CHEBI:17478"/>
        <dbReference type="ChEBI" id="CHEBI:18407"/>
        <dbReference type="ChEBI" id="CHEBI:140596"/>
        <dbReference type="EC" id="4.1.2.47"/>
    </reaction>
</comment>
<comment type="catalytic activity">
    <reaction evidence="4">
        <text>benzaldehyde + hydrogen cyanide = (S)-mandelonitrile</text>
        <dbReference type="Rhea" id="RHEA:77427"/>
        <dbReference type="ChEBI" id="CHEBI:17169"/>
        <dbReference type="ChEBI" id="CHEBI:18407"/>
        <dbReference type="ChEBI" id="CHEBI:36941"/>
    </reaction>
</comment>
<evidence type="ECO:0000256" key="3">
    <source>
        <dbReference type="ARBA" id="ARBA00050262"/>
    </source>
</evidence>
<comment type="catalytic activity">
    <reaction evidence="5">
        <text>formylthiophene + hydrogen cyanide = (2R)-2-hydroxy-2-(thiophen-2-yl)acetonitrile</text>
        <dbReference type="Rhea" id="RHEA:77455"/>
        <dbReference type="ChEBI" id="CHEBI:18407"/>
        <dbReference type="ChEBI" id="CHEBI:87301"/>
        <dbReference type="ChEBI" id="CHEBI:197332"/>
    </reaction>
</comment>
<evidence type="ECO:0000256" key="14">
    <source>
        <dbReference type="ARBA" id="ARBA00060885"/>
    </source>
</evidence>
<dbReference type="InterPro" id="IPR000073">
    <property type="entry name" value="AB_hydrolase_1"/>
</dbReference>
<evidence type="ECO:0000256" key="5">
    <source>
        <dbReference type="ARBA" id="ARBA00050608"/>
    </source>
</evidence>
<dbReference type="EC" id="4.1.2.47" evidence="15"/>
<evidence type="ECO:0000256" key="1">
    <source>
        <dbReference type="ARBA" id="ARBA00050104"/>
    </source>
</evidence>
<evidence type="ECO:0000256" key="9">
    <source>
        <dbReference type="ARBA" id="ARBA00052033"/>
    </source>
</evidence>
<sequence length="472" mass="53400">MELSKKYYFVLISFFIILSSLGIESTKEETPRTGKHFVLIHGACLGAWSWYKLETLLKSSGHNVTALDLGASGINPLQLNDLQSSSDYFKPLRDFMEALPFHERVILVGHSYGGYAISQAMEYFPSKISVAVFATAYMPGPTLNYSTLNQMRVSQQGPQLDSHYTYDQGPNNPPTTFIFGPLYSASDLFPLSPIEDLTLATLLLRPLRLFSDEDLSKQLMLSTKKYGSVKRVFIIAEKDKAIKRDIQLWMIERNPPNDVVEIKGSDHMNQVINSIKLPFVSDLLSLHLDIEIQQGPLLDSHYTYDQGPNNPPTTFIFGPLYLASDVFQLSPIESFNLQGPLLDSHYTYDQGPNNPPTTLPVYLASDVFQLSPIEDLTLATLLLRPLRLFSDEDLSKQLMLSSENYGSVKQVYIISKKDKVARRDLQLWMIERNPPNDVVEIKGSDHMVMMSKPIELWAHLQGIAEKYSYPIF</sequence>
<keyword evidence="23" id="KW-1185">Reference proteome</keyword>
<keyword evidence="20" id="KW-0472">Membrane</keyword>
<comment type="similarity">
    <text evidence="14">Belongs to the AB hydrolase superfamily. Hydroxynitrile lyase family.</text>
</comment>
<comment type="catalytic activity">
    <reaction evidence="11">
        <text>2,2-dimethylpropanal + hydrogen cyanide = (2S)-2-hydroxy-3,3-dimethylbutanenitrile</text>
        <dbReference type="Rhea" id="RHEA:77407"/>
        <dbReference type="ChEBI" id="CHEBI:18407"/>
        <dbReference type="ChEBI" id="CHEBI:141557"/>
        <dbReference type="ChEBI" id="CHEBI:197355"/>
    </reaction>
</comment>
<evidence type="ECO:0000313" key="22">
    <source>
        <dbReference type="EMBL" id="KAK7851623.1"/>
    </source>
</evidence>
<dbReference type="SUPFAM" id="SSF53474">
    <property type="entry name" value="alpha/beta-Hydrolases"/>
    <property type="match status" value="2"/>
</dbReference>
<evidence type="ECO:0000256" key="17">
    <source>
        <dbReference type="ARBA" id="ARBA00076040"/>
    </source>
</evidence>
<evidence type="ECO:0000256" key="2">
    <source>
        <dbReference type="ARBA" id="ARBA00050241"/>
    </source>
</evidence>
<comment type="catalytic activity">
    <reaction evidence="13">
        <text>an aromatic (S)-hydroxynitrile = an aromatic aldehyde + hydrogen cyanide</text>
        <dbReference type="Rhea" id="RHEA:54660"/>
        <dbReference type="ChEBI" id="CHEBI:18407"/>
        <dbReference type="ChEBI" id="CHEBI:33855"/>
        <dbReference type="ChEBI" id="CHEBI:138306"/>
        <dbReference type="EC" id="4.1.2.47"/>
    </reaction>
</comment>